<name>A0A9W5RZ82_9BACL</name>
<feature type="transmembrane region" description="Helical" evidence="1">
    <location>
        <begin position="25"/>
        <end position="46"/>
    </location>
</feature>
<evidence type="ECO:0000313" key="3">
    <source>
        <dbReference type="Proteomes" id="UP000053750"/>
    </source>
</evidence>
<dbReference type="OrthoDB" id="8588554at2"/>
<feature type="transmembrane region" description="Helical" evidence="1">
    <location>
        <begin position="76"/>
        <end position="97"/>
    </location>
</feature>
<keyword evidence="1" id="KW-0812">Transmembrane</keyword>
<dbReference type="AlphaFoldDB" id="A0A9W5RZ82"/>
<feature type="transmembrane region" description="Helical" evidence="1">
    <location>
        <begin position="53"/>
        <end position="70"/>
    </location>
</feature>
<proteinExistence type="predicted"/>
<keyword evidence="1" id="KW-1133">Transmembrane helix</keyword>
<organism evidence="2 3">
    <name type="scientific">Paenibacillus darwinianus</name>
    <dbReference type="NCBI Taxonomy" id="1380763"/>
    <lineage>
        <taxon>Bacteria</taxon>
        <taxon>Bacillati</taxon>
        <taxon>Bacillota</taxon>
        <taxon>Bacilli</taxon>
        <taxon>Bacillales</taxon>
        <taxon>Paenibacillaceae</taxon>
        <taxon>Paenibacillus</taxon>
    </lineage>
</organism>
<keyword evidence="3" id="KW-1185">Reference proteome</keyword>
<dbReference type="EMBL" id="JFHU01000270">
    <property type="protein sequence ID" value="EXX84686.1"/>
    <property type="molecule type" value="Genomic_DNA"/>
</dbReference>
<reference evidence="2 3" key="1">
    <citation type="submission" date="2014-02" db="EMBL/GenBank/DDBJ databases">
        <title>Genome sequence of Paenibacillus darwinianus reveals adaptive mechanisms for survival in Antarctic soils.</title>
        <authorList>
            <person name="Dsouza M."/>
            <person name="Taylor M.W."/>
            <person name="Turner S.J."/>
            <person name="Aislabie J."/>
        </authorList>
    </citation>
    <scope>NUCLEOTIDE SEQUENCE [LARGE SCALE GENOMIC DNA]</scope>
    <source>
        <strain evidence="2 3">CE1</strain>
    </source>
</reference>
<dbReference type="RefSeq" id="WP_051588160.1">
    <property type="nucleotide sequence ID" value="NZ_KK082220.1"/>
</dbReference>
<dbReference type="Pfam" id="PF06496">
    <property type="entry name" value="DUF1097"/>
    <property type="match status" value="1"/>
</dbReference>
<evidence type="ECO:0000256" key="1">
    <source>
        <dbReference type="SAM" id="Phobius"/>
    </source>
</evidence>
<comment type="caution">
    <text evidence="2">The sequence shown here is derived from an EMBL/GenBank/DDBJ whole genome shotgun (WGS) entry which is preliminary data.</text>
</comment>
<feature type="transmembrane region" description="Helical" evidence="1">
    <location>
        <begin position="127"/>
        <end position="145"/>
    </location>
</feature>
<sequence length="169" mass="16784">MPALVALSVVIAVLAGVWTSLSIMWGLVTFAAFVSWACFFASGGGAKGLKTTLITNFTGVVWGVLIIRFSDGIAAAAGTATPVALGISLGIIAGVMVLASKVGIWAYVPGVFMGTATYFGAGLDFTGSAIGLVVGAFLGIASAKLSDALTAKSKIAAAEAPVVDAAEPL</sequence>
<accession>A0A9W5RZ82</accession>
<keyword evidence="1" id="KW-0472">Membrane</keyword>
<gene>
    <name evidence="2" type="ORF">BG53_10730</name>
</gene>
<dbReference type="Proteomes" id="UP000053750">
    <property type="component" value="Unassembled WGS sequence"/>
</dbReference>
<evidence type="ECO:0000313" key="2">
    <source>
        <dbReference type="EMBL" id="EXX84686.1"/>
    </source>
</evidence>
<dbReference type="InterPro" id="IPR009476">
    <property type="entry name" value="DUF1097"/>
</dbReference>
<protein>
    <submittedName>
        <fullName evidence="2">Membrane protein</fullName>
    </submittedName>
</protein>